<dbReference type="OrthoDB" id="7960583at2"/>
<evidence type="ECO:0000256" key="1">
    <source>
        <dbReference type="ARBA" id="ARBA00004141"/>
    </source>
</evidence>
<dbReference type="AlphaFoldDB" id="A0A2S9XTA9"/>
<dbReference type="Proteomes" id="UP000238823">
    <property type="component" value="Unassembled WGS sequence"/>
</dbReference>
<feature type="transmembrane region" description="Helical" evidence="5">
    <location>
        <begin position="9"/>
        <end position="28"/>
    </location>
</feature>
<evidence type="ECO:0000313" key="7">
    <source>
        <dbReference type="Proteomes" id="UP000238823"/>
    </source>
</evidence>
<evidence type="ECO:0000256" key="3">
    <source>
        <dbReference type="ARBA" id="ARBA00022989"/>
    </source>
</evidence>
<evidence type="ECO:0000256" key="4">
    <source>
        <dbReference type="ARBA" id="ARBA00023136"/>
    </source>
</evidence>
<comment type="subcellular location">
    <subcellularLocation>
        <location evidence="1">Membrane</location>
        <topology evidence="1">Multi-pass membrane protein</topology>
    </subcellularLocation>
</comment>
<gene>
    <name evidence="6" type="ORF">ENSA7_69210</name>
</gene>
<dbReference type="PIRSF" id="PIRSF030066">
    <property type="entry name" value="UCP030066"/>
    <property type="match status" value="1"/>
</dbReference>
<feature type="transmembrane region" description="Helical" evidence="5">
    <location>
        <begin position="48"/>
        <end position="67"/>
    </location>
</feature>
<sequence>MSDNSKGKVVGYWITTAILAVLLLAAGFMDLMGQPEVTESLQRLGYPMYLAALLGTVKLLAAIAILAPNYARLKEWAYAGVVFIMTGAIYSHIRMDEAEQTLMPMLLLLLAFGSWYLRPPSRKLPDLIPIK</sequence>
<dbReference type="RefSeq" id="WP_106093728.1">
    <property type="nucleotide sequence ID" value="NZ_PVNL01000135.1"/>
</dbReference>
<reference evidence="6 7" key="1">
    <citation type="submission" date="2018-03" db="EMBL/GenBank/DDBJ databases">
        <title>Draft Genome Sequences of the Obligatory Marine Myxobacteria Enhygromyxa salina SWB007.</title>
        <authorList>
            <person name="Poehlein A."/>
            <person name="Moghaddam J.A."/>
            <person name="Harms H."/>
            <person name="Alanjari M."/>
            <person name="Koenig G.M."/>
            <person name="Daniel R."/>
            <person name="Schaeberle T.F."/>
        </authorList>
    </citation>
    <scope>NUCLEOTIDE SEQUENCE [LARGE SCALE GENOMIC DNA]</scope>
    <source>
        <strain evidence="6 7">SWB007</strain>
    </source>
</reference>
<evidence type="ECO:0000256" key="2">
    <source>
        <dbReference type="ARBA" id="ARBA00022692"/>
    </source>
</evidence>
<dbReference type="Pfam" id="PF13564">
    <property type="entry name" value="DoxX_2"/>
    <property type="match status" value="1"/>
</dbReference>
<dbReference type="InterPro" id="IPR016944">
    <property type="entry name" value="UCP030066"/>
</dbReference>
<feature type="transmembrane region" description="Helical" evidence="5">
    <location>
        <begin position="101"/>
        <end position="117"/>
    </location>
</feature>
<accession>A0A2S9XTA9</accession>
<proteinExistence type="predicted"/>
<keyword evidence="2 5" id="KW-0812">Transmembrane</keyword>
<dbReference type="EMBL" id="PVNL01000135">
    <property type="protein sequence ID" value="PRP96107.1"/>
    <property type="molecule type" value="Genomic_DNA"/>
</dbReference>
<evidence type="ECO:0008006" key="8">
    <source>
        <dbReference type="Google" id="ProtNLM"/>
    </source>
</evidence>
<keyword evidence="4 5" id="KW-0472">Membrane</keyword>
<protein>
    <recommendedName>
        <fullName evidence="8">DoxX-like family protein</fullName>
    </recommendedName>
</protein>
<dbReference type="InterPro" id="IPR032808">
    <property type="entry name" value="DoxX"/>
</dbReference>
<organism evidence="6 7">
    <name type="scientific">Enhygromyxa salina</name>
    <dbReference type="NCBI Taxonomy" id="215803"/>
    <lineage>
        <taxon>Bacteria</taxon>
        <taxon>Pseudomonadati</taxon>
        <taxon>Myxococcota</taxon>
        <taxon>Polyangia</taxon>
        <taxon>Nannocystales</taxon>
        <taxon>Nannocystaceae</taxon>
        <taxon>Enhygromyxa</taxon>
    </lineage>
</organism>
<comment type="caution">
    <text evidence="6">The sequence shown here is derived from an EMBL/GenBank/DDBJ whole genome shotgun (WGS) entry which is preliminary data.</text>
</comment>
<dbReference type="GO" id="GO:0016020">
    <property type="term" value="C:membrane"/>
    <property type="evidence" value="ECO:0007669"/>
    <property type="project" value="UniProtKB-SubCell"/>
</dbReference>
<keyword evidence="3 5" id="KW-1133">Transmembrane helix</keyword>
<name>A0A2S9XTA9_9BACT</name>
<evidence type="ECO:0000313" key="6">
    <source>
        <dbReference type="EMBL" id="PRP96107.1"/>
    </source>
</evidence>
<feature type="transmembrane region" description="Helical" evidence="5">
    <location>
        <begin position="76"/>
        <end position="95"/>
    </location>
</feature>
<evidence type="ECO:0000256" key="5">
    <source>
        <dbReference type="SAM" id="Phobius"/>
    </source>
</evidence>